<comment type="cofactor">
    <cofactor evidence="5">
        <name>adenosylcob(III)alamin</name>
        <dbReference type="ChEBI" id="CHEBI:18408"/>
    </cofactor>
    <text evidence="5">Binds between the large and small subunits.</text>
</comment>
<dbReference type="AlphaFoldDB" id="A0A101FHI7"/>
<feature type="binding site" evidence="5">
    <location>
        <position position="218"/>
    </location>
    <ligand>
        <name>adenosylcob(III)alamin</name>
        <dbReference type="ChEBI" id="CHEBI:18408"/>
    </ligand>
</feature>
<dbReference type="GO" id="GO:0031471">
    <property type="term" value="C:ethanolamine degradation polyhedral organelle"/>
    <property type="evidence" value="ECO:0007669"/>
    <property type="project" value="UniProtKB-UniRule"/>
</dbReference>
<reference evidence="7" key="1">
    <citation type="journal article" date="2015" name="MBio">
        <title>Genome-Resolved Metagenomic Analysis Reveals Roles for Candidate Phyla and Other Microbial Community Members in Biogeochemical Transformations in Oil Reservoirs.</title>
        <authorList>
            <person name="Hu P."/>
            <person name="Tom L."/>
            <person name="Singh A."/>
            <person name="Thomas B.C."/>
            <person name="Baker B.J."/>
            <person name="Piceno Y.M."/>
            <person name="Andersen G.L."/>
            <person name="Banfield J.F."/>
        </authorList>
    </citation>
    <scope>NUCLEOTIDE SEQUENCE [LARGE SCALE GENOMIC DNA]</scope>
</reference>
<dbReference type="Proteomes" id="UP000053326">
    <property type="component" value="Unassembled WGS sequence"/>
</dbReference>
<organism evidence="6 7">
    <name type="scientific">Thermacetogenium phaeum</name>
    <dbReference type="NCBI Taxonomy" id="85874"/>
    <lineage>
        <taxon>Bacteria</taxon>
        <taxon>Bacillati</taxon>
        <taxon>Bacillota</taxon>
        <taxon>Clostridia</taxon>
        <taxon>Thermoanaerobacterales</taxon>
        <taxon>Thermoanaerobacteraceae</taxon>
        <taxon>Thermacetogenium</taxon>
    </lineage>
</organism>
<dbReference type="UniPathway" id="UPA00560"/>
<dbReference type="GO" id="GO:0031419">
    <property type="term" value="F:cobalamin binding"/>
    <property type="evidence" value="ECO:0007669"/>
    <property type="project" value="UniProtKB-UniRule"/>
</dbReference>
<sequence length="285" mass="30953">MDERQIAALVEEIISELEGKSGARRVNSPKENVSQGKEAARGGRGLVKGVYDYGNLKEVIKTSTSARLGVGRCGPRPLTDVLLSFQEDHAAAQDAIFIRVDSEFIKRLGLIHLKTRVTDINEHLTRPDLGRRLDEESEKILRAEGVTEPQVQLIVADGLSSTAVEKNVPELLPFLQKGLEKAGVKIGKPVFVEFGRVGVIDHIGEIVKAESAILLIGERPGLATAESMSAYLEYEPRLGKTDADRIVISNIHERGLSPAEAGAEILELIQKILRARQSGVGANLS</sequence>
<dbReference type="Gene3D" id="3.40.50.11240">
    <property type="entry name" value="Ethanolamine ammonia-lyase light chain (EutC)"/>
    <property type="match status" value="1"/>
</dbReference>
<dbReference type="NCBIfam" id="NF003971">
    <property type="entry name" value="PRK05465.1"/>
    <property type="match status" value="1"/>
</dbReference>
<feature type="binding site" evidence="5">
    <location>
        <position position="197"/>
    </location>
    <ligand>
        <name>adenosylcob(III)alamin</name>
        <dbReference type="ChEBI" id="CHEBI:18408"/>
    </ligand>
</feature>
<name>A0A101FHI7_9THEO</name>
<dbReference type="EMBL" id="LGFO01000007">
    <property type="protein sequence ID" value="KUK37158.1"/>
    <property type="molecule type" value="Genomic_DNA"/>
</dbReference>
<comment type="subunit">
    <text evidence="5">The basic unit is a heterodimer which dimerizes to form tetramers. The heterotetramers trimerize; 6 large subunits form a core ring with 6 small subunits projecting outwards.</text>
</comment>
<keyword evidence="3 5" id="KW-0170">Cobalt</keyword>
<proteinExistence type="inferred from homology"/>
<protein>
    <recommendedName>
        <fullName evidence="5">Ethanolamine ammonia-lyase small subunit</fullName>
        <shortName evidence="5">EAL small subunit</shortName>
        <ecNumber evidence="5">4.3.1.7</ecNumber>
    </recommendedName>
</protein>
<dbReference type="EC" id="4.3.1.7" evidence="5"/>
<dbReference type="GO" id="GO:0046336">
    <property type="term" value="P:ethanolamine catabolic process"/>
    <property type="evidence" value="ECO:0007669"/>
    <property type="project" value="UniProtKB-UniRule"/>
</dbReference>
<comment type="caution">
    <text evidence="6">The sequence shown here is derived from an EMBL/GenBank/DDBJ whole genome shotgun (WGS) entry which is preliminary data.</text>
</comment>
<dbReference type="PANTHER" id="PTHR39330:SF1">
    <property type="entry name" value="ETHANOLAMINE AMMONIA-LYASE SMALL SUBUNIT"/>
    <property type="match status" value="1"/>
</dbReference>
<keyword evidence="2 5" id="KW-0456">Lyase</keyword>
<dbReference type="PANTHER" id="PTHR39330">
    <property type="entry name" value="ETHANOLAMINE AMMONIA-LYASE LIGHT CHAIN"/>
    <property type="match status" value="1"/>
</dbReference>
<comment type="catalytic activity">
    <reaction evidence="5">
        <text>ethanolamine = acetaldehyde + NH4(+)</text>
        <dbReference type="Rhea" id="RHEA:15313"/>
        <dbReference type="ChEBI" id="CHEBI:15343"/>
        <dbReference type="ChEBI" id="CHEBI:28938"/>
        <dbReference type="ChEBI" id="CHEBI:57603"/>
        <dbReference type="EC" id="4.3.1.7"/>
    </reaction>
</comment>
<keyword evidence="4 5" id="KW-1283">Bacterial microcompartment</keyword>
<dbReference type="GO" id="GO:0008851">
    <property type="term" value="F:ethanolamine ammonia-lyase activity"/>
    <property type="evidence" value="ECO:0007669"/>
    <property type="project" value="UniProtKB-UniRule"/>
</dbReference>
<evidence type="ECO:0000256" key="4">
    <source>
        <dbReference type="ARBA" id="ARBA00024446"/>
    </source>
</evidence>
<dbReference type="InterPro" id="IPR009246">
    <property type="entry name" value="EutC"/>
</dbReference>
<dbReference type="GO" id="GO:0006520">
    <property type="term" value="P:amino acid metabolic process"/>
    <property type="evidence" value="ECO:0007669"/>
    <property type="project" value="InterPro"/>
</dbReference>
<evidence type="ECO:0000256" key="1">
    <source>
        <dbReference type="ARBA" id="ARBA00022628"/>
    </source>
</evidence>
<comment type="pathway">
    <text evidence="5">Amine and polyamine degradation; ethanolamine degradation.</text>
</comment>
<evidence type="ECO:0000256" key="5">
    <source>
        <dbReference type="HAMAP-Rule" id="MF_00601"/>
    </source>
</evidence>
<evidence type="ECO:0000313" key="6">
    <source>
        <dbReference type="EMBL" id="KUK37158.1"/>
    </source>
</evidence>
<evidence type="ECO:0000256" key="2">
    <source>
        <dbReference type="ARBA" id="ARBA00023239"/>
    </source>
</evidence>
<dbReference type="Pfam" id="PF05985">
    <property type="entry name" value="EutC"/>
    <property type="match status" value="1"/>
</dbReference>
<dbReference type="Gene3D" id="1.10.30.40">
    <property type="entry name" value="Ethanolamine ammonia-lyase light chain (EutC), N-terminal domain"/>
    <property type="match status" value="1"/>
</dbReference>
<dbReference type="InterPro" id="IPR042255">
    <property type="entry name" value="EutC_N"/>
</dbReference>
<comment type="similarity">
    <text evidence="5">Belongs to the EutC family.</text>
</comment>
<keyword evidence="1 5" id="KW-0846">Cobalamin</keyword>
<evidence type="ECO:0000313" key="7">
    <source>
        <dbReference type="Proteomes" id="UP000053326"/>
    </source>
</evidence>
<dbReference type="HAMAP" id="MF_00601">
    <property type="entry name" value="EutC"/>
    <property type="match status" value="1"/>
</dbReference>
<evidence type="ECO:0000256" key="3">
    <source>
        <dbReference type="ARBA" id="ARBA00023285"/>
    </source>
</evidence>
<dbReference type="InterPro" id="IPR042251">
    <property type="entry name" value="EutC_C"/>
</dbReference>
<dbReference type="GO" id="GO:0009350">
    <property type="term" value="C:ethanolamine ammonia-lyase complex"/>
    <property type="evidence" value="ECO:0007669"/>
    <property type="project" value="UniProtKB-UniRule"/>
</dbReference>
<accession>A0A101FHI7</accession>
<dbReference type="PATRIC" id="fig|85874.4.peg.1019"/>
<comment type="function">
    <text evidence="5">Catalyzes the deamination of various vicinal amino-alcohols to oxo compounds. Allows this organism to utilize ethanolamine as the sole source of nitrogen and carbon in the presence of external vitamin B12.</text>
</comment>
<comment type="subcellular location">
    <subcellularLocation>
        <location evidence="5">Bacterial microcompartment</location>
    </subcellularLocation>
</comment>
<gene>
    <name evidence="5" type="primary">eutC</name>
    <name evidence="6" type="ORF">XD66_0129</name>
</gene>